<reference evidence="2 3" key="1">
    <citation type="submission" date="2020-07" db="EMBL/GenBank/DDBJ databases">
        <title>Gai3-2, isolated from salt lake.</title>
        <authorList>
            <person name="Cui H."/>
            <person name="Shi X."/>
        </authorList>
    </citation>
    <scope>NUCLEOTIDE SEQUENCE [LARGE SCALE GENOMIC DNA]</scope>
    <source>
        <strain evidence="2 3">Gai3-2</strain>
    </source>
</reference>
<protein>
    <submittedName>
        <fullName evidence="2">ArsR family transcriptional regulator</fullName>
    </submittedName>
</protein>
<keyword evidence="3" id="KW-1185">Reference proteome</keyword>
<dbReference type="RefSeq" id="WP_179169485.1">
    <property type="nucleotide sequence ID" value="NZ_CP058529.1"/>
</dbReference>
<dbReference type="Pfam" id="PF24035">
    <property type="entry name" value="DUF7344"/>
    <property type="match status" value="1"/>
</dbReference>
<feature type="domain" description="DUF7344" evidence="1">
    <location>
        <begin position="11"/>
        <end position="87"/>
    </location>
</feature>
<dbReference type="GeneID" id="56029216"/>
<dbReference type="InterPro" id="IPR055768">
    <property type="entry name" value="DUF7344"/>
</dbReference>
<evidence type="ECO:0000313" key="3">
    <source>
        <dbReference type="Proteomes" id="UP000509750"/>
    </source>
</evidence>
<gene>
    <name evidence="2" type="ORF">HUG10_10245</name>
</gene>
<evidence type="ECO:0000259" key="1">
    <source>
        <dbReference type="Pfam" id="PF24035"/>
    </source>
</evidence>
<dbReference type="KEGG" id="halg:HUG10_10245"/>
<dbReference type="EMBL" id="CP058529">
    <property type="protein sequence ID" value="QLG27910.1"/>
    <property type="molecule type" value="Genomic_DNA"/>
</dbReference>
<dbReference type="OrthoDB" id="342667at2157"/>
<name>A0A7D5GFP0_9EURY</name>
<dbReference type="Proteomes" id="UP000509750">
    <property type="component" value="Chromosome"/>
</dbReference>
<dbReference type="InterPro" id="IPR036388">
    <property type="entry name" value="WH-like_DNA-bd_sf"/>
</dbReference>
<dbReference type="AlphaFoldDB" id="A0A7D5GFP0"/>
<accession>A0A7D5GFP0</accession>
<sequence>MGTHEDRILRLVTDARNRAILSALDGAAGPLHVEELAERLVARESAVFEPSAHGEELERVLITLHHNRLPKLADAGLVEYDRDGNVVSAVDHTTADPEWLEFEMLDELLARFRPDRRPDEDAVGVIEGREDVYDYTRRLADEAEDELFLIYLSDDLLDEGCLPHARNAIDRGVNLRVGSQNPDVREFFRTNLPEATLWEPQLDWANDPSCYPRVDRLILADREKVAFGLLDGPDSDGKSTETAMVGEGKRNPLVVLVRELLGPRLDHLDHQSADFTDRLPNET</sequence>
<organism evidence="2 3">
    <name type="scientific">Halorarum halophilum</name>
    <dbReference type="NCBI Taxonomy" id="2743090"/>
    <lineage>
        <taxon>Archaea</taxon>
        <taxon>Methanobacteriati</taxon>
        <taxon>Methanobacteriota</taxon>
        <taxon>Stenosarchaea group</taxon>
        <taxon>Halobacteria</taxon>
        <taxon>Halobacteriales</taxon>
        <taxon>Haloferacaceae</taxon>
        <taxon>Halorarum</taxon>
    </lineage>
</organism>
<proteinExistence type="predicted"/>
<evidence type="ECO:0000313" key="2">
    <source>
        <dbReference type="EMBL" id="QLG27910.1"/>
    </source>
</evidence>
<dbReference type="Gene3D" id="1.10.10.10">
    <property type="entry name" value="Winged helix-like DNA-binding domain superfamily/Winged helix DNA-binding domain"/>
    <property type="match status" value="1"/>
</dbReference>